<dbReference type="RefSeq" id="WP_188991557.1">
    <property type="nucleotide sequence ID" value="NZ_BAAAHC010000018.1"/>
</dbReference>
<organism evidence="2 3">
    <name type="scientific">Saccharopolyspora thermophila</name>
    <dbReference type="NCBI Taxonomy" id="89367"/>
    <lineage>
        <taxon>Bacteria</taxon>
        <taxon>Bacillati</taxon>
        <taxon>Actinomycetota</taxon>
        <taxon>Actinomycetes</taxon>
        <taxon>Pseudonocardiales</taxon>
        <taxon>Pseudonocardiaceae</taxon>
        <taxon>Saccharopolyspora</taxon>
    </lineage>
</organism>
<dbReference type="EMBL" id="BMMT01000025">
    <property type="protein sequence ID" value="GGJ05527.1"/>
    <property type="molecule type" value="Genomic_DNA"/>
</dbReference>
<reference evidence="2" key="4">
    <citation type="submission" date="2020-09" db="EMBL/GenBank/DDBJ databases">
        <authorList>
            <person name="Sun Q."/>
            <person name="Zhou Y."/>
        </authorList>
    </citation>
    <scope>NUCLEOTIDE SEQUENCE</scope>
    <source>
        <strain evidence="2">CGMCC 4.7206</strain>
    </source>
</reference>
<evidence type="ECO:0000313" key="2">
    <source>
        <dbReference type="EMBL" id="GGJ05527.1"/>
    </source>
</evidence>
<dbReference type="EMBL" id="BAAAHC010000018">
    <property type="protein sequence ID" value="GAA0535041.1"/>
    <property type="molecule type" value="Genomic_DNA"/>
</dbReference>
<reference evidence="1" key="5">
    <citation type="submission" date="2023-12" db="EMBL/GenBank/DDBJ databases">
        <authorList>
            <person name="Sun Q."/>
            <person name="Inoue M."/>
        </authorList>
    </citation>
    <scope>NUCLEOTIDE SEQUENCE</scope>
    <source>
        <strain evidence="1">JCM 10664</strain>
    </source>
</reference>
<reference evidence="1" key="1">
    <citation type="journal article" date="2014" name="Int. J. Syst. Evol. Microbiol.">
        <title>Complete genome of a new Firmicutes species belonging to the dominant human colonic microbiota ('Ruminococcus bicirculans') reveals two chromosomes and a selective capacity to utilize plant glucans.</title>
        <authorList>
            <consortium name="NISC Comparative Sequencing Program"/>
            <person name="Wegmann U."/>
            <person name="Louis P."/>
            <person name="Goesmann A."/>
            <person name="Henrissat B."/>
            <person name="Duncan S.H."/>
            <person name="Flint H.J."/>
        </authorList>
    </citation>
    <scope>NUCLEOTIDE SEQUENCE</scope>
    <source>
        <strain evidence="1">JCM 10664</strain>
    </source>
</reference>
<dbReference type="Pfam" id="PF19564">
    <property type="entry name" value="DUF6086"/>
    <property type="match status" value="1"/>
</dbReference>
<evidence type="ECO:0000313" key="4">
    <source>
        <dbReference type="Proteomes" id="UP001500220"/>
    </source>
</evidence>
<dbReference type="Proteomes" id="UP000597989">
    <property type="component" value="Unassembled WGS sequence"/>
</dbReference>
<comment type="caution">
    <text evidence="2">The sequence shown here is derived from an EMBL/GenBank/DDBJ whole genome shotgun (WGS) entry which is preliminary data.</text>
</comment>
<dbReference type="AlphaFoldDB" id="A0A917K9N5"/>
<name>A0A917K9N5_9PSEU</name>
<dbReference type="InterPro" id="IPR045732">
    <property type="entry name" value="DUF6086"/>
</dbReference>
<sequence>MSYIFDVDDQTVWSPALRVGQLFTHTAENLARLLGCQTGLAPVANDMSDLDLQLFEPFAHKVFDEYCTTTNTIYRELLRSVLAPALVMLQRAGRTLPATTPQHQSFIDSLDQYARSMPT</sequence>
<accession>A0A917K9N5</accession>
<evidence type="ECO:0000313" key="3">
    <source>
        <dbReference type="Proteomes" id="UP000597989"/>
    </source>
</evidence>
<protein>
    <submittedName>
        <fullName evidence="2">Uncharacterized protein</fullName>
    </submittedName>
</protein>
<dbReference type="Proteomes" id="UP001500220">
    <property type="component" value="Unassembled WGS sequence"/>
</dbReference>
<reference evidence="4" key="3">
    <citation type="journal article" date="2019" name="Int. J. Syst. Evol. Microbiol.">
        <title>The Global Catalogue of Microorganisms (GCM) 10K type strain sequencing project: providing services to taxonomists for standard genome sequencing and annotation.</title>
        <authorList>
            <consortium name="The Broad Institute Genomics Platform"/>
            <consortium name="The Broad Institute Genome Sequencing Center for Infectious Disease"/>
            <person name="Wu L."/>
            <person name="Ma J."/>
        </authorList>
    </citation>
    <scope>NUCLEOTIDE SEQUENCE [LARGE SCALE GENOMIC DNA]</scope>
    <source>
        <strain evidence="4">JCM 10664</strain>
    </source>
</reference>
<gene>
    <name evidence="1" type="ORF">GCM10009545_42020</name>
    <name evidence="2" type="ORF">GCM10011581_48290</name>
</gene>
<proteinExistence type="predicted"/>
<keyword evidence="4" id="KW-1185">Reference proteome</keyword>
<evidence type="ECO:0000313" key="1">
    <source>
        <dbReference type="EMBL" id="GAA0535041.1"/>
    </source>
</evidence>
<reference evidence="2 3" key="2">
    <citation type="journal article" date="2014" name="Int. J. Syst. Evol. Microbiol.">
        <title>Complete genome sequence of Corynebacterium casei LMG S-19264T (=DSM 44701T), isolated from a smear-ripened cheese.</title>
        <authorList>
            <consortium name="US DOE Joint Genome Institute (JGI-PGF)"/>
            <person name="Walter F."/>
            <person name="Albersmeier A."/>
            <person name="Kalinowski J."/>
            <person name="Ruckert C."/>
        </authorList>
    </citation>
    <scope>NUCLEOTIDE SEQUENCE [LARGE SCALE GENOMIC DNA]</scope>
    <source>
        <strain evidence="2 3">CGMCC 4.7206</strain>
    </source>
</reference>